<organism evidence="3 4">
    <name type="scientific">Heligmosomoides polygyrus</name>
    <name type="common">Parasitic roundworm</name>
    <dbReference type="NCBI Taxonomy" id="6339"/>
    <lineage>
        <taxon>Eukaryota</taxon>
        <taxon>Metazoa</taxon>
        <taxon>Ecdysozoa</taxon>
        <taxon>Nematoda</taxon>
        <taxon>Chromadorea</taxon>
        <taxon>Rhabditida</taxon>
        <taxon>Rhabditina</taxon>
        <taxon>Rhabditomorpha</taxon>
        <taxon>Strongyloidea</taxon>
        <taxon>Heligmosomidae</taxon>
        <taxon>Heligmosomoides</taxon>
    </lineage>
</organism>
<reference evidence="4" key="2">
    <citation type="submission" date="2019-09" db="UniProtKB">
        <authorList>
            <consortium name="WormBaseParasite"/>
        </authorList>
    </citation>
    <scope>IDENTIFICATION</scope>
</reference>
<evidence type="ECO:0000256" key="1">
    <source>
        <dbReference type="SAM" id="MobiDB-lite"/>
    </source>
</evidence>
<dbReference type="EMBL" id="UZAH01025598">
    <property type="protein sequence ID" value="VDO66970.1"/>
    <property type="molecule type" value="Genomic_DNA"/>
</dbReference>
<accession>A0A3P7X047</accession>
<proteinExistence type="predicted"/>
<dbReference type="WBParaSite" id="HPBE_0000611301-mRNA-1">
    <property type="protein sequence ID" value="HPBE_0000611301-mRNA-1"/>
    <property type="gene ID" value="HPBE_0000611301"/>
</dbReference>
<dbReference type="AlphaFoldDB" id="A0A183FH95"/>
<reference evidence="2 3" key="1">
    <citation type="submission" date="2018-11" db="EMBL/GenBank/DDBJ databases">
        <authorList>
            <consortium name="Pathogen Informatics"/>
        </authorList>
    </citation>
    <scope>NUCLEOTIDE SEQUENCE [LARGE SCALE GENOMIC DNA]</scope>
</reference>
<sequence length="297" mass="33625">MIERISDHLAHFLFDVKVTFHGSMPATGDPKEEELSSDTEYFQVRSPDDYDLLDDEDNTQSSQSSFADPITPTPARKTFVFHKMGDVRPDIEEGKSIAQRLSDVPQSSDLIVRQLMNIIADQSNMIIGLTAAVDSCMLRLGRVERELAEARSPVEKKSQESKLPEETCLAFENLTQMWHIPQLPLREWPDLSNARFNSVDLNAKMASWIRTNRGRPDDHVTACTDFFRAYLKEACEPPALVKRYAVRISRSCAKRSHLHDLPEQVVEQLIGVCLDGLRLGMWELSSSAVVLKRNPTP</sequence>
<evidence type="ECO:0000313" key="2">
    <source>
        <dbReference type="EMBL" id="VDO66970.1"/>
    </source>
</evidence>
<keyword evidence="3" id="KW-1185">Reference proteome</keyword>
<protein>
    <submittedName>
        <fullName evidence="2 4">Uncharacterized protein</fullName>
    </submittedName>
</protein>
<feature type="compositionally biased region" description="Acidic residues" evidence="1">
    <location>
        <begin position="49"/>
        <end position="58"/>
    </location>
</feature>
<name>A0A183FH95_HELPZ</name>
<dbReference type="OrthoDB" id="5883555at2759"/>
<evidence type="ECO:0000313" key="4">
    <source>
        <dbReference type="WBParaSite" id="HPBE_0000611301-mRNA-1"/>
    </source>
</evidence>
<gene>
    <name evidence="2" type="ORF">HPBE_LOCUS6114</name>
</gene>
<dbReference type="Proteomes" id="UP000050761">
    <property type="component" value="Unassembled WGS sequence"/>
</dbReference>
<accession>A0A183FH95</accession>
<evidence type="ECO:0000313" key="3">
    <source>
        <dbReference type="Proteomes" id="UP000050761"/>
    </source>
</evidence>
<feature type="region of interest" description="Disordered" evidence="1">
    <location>
        <begin position="49"/>
        <end position="73"/>
    </location>
</feature>